<reference evidence="2" key="1">
    <citation type="submission" date="2024-06" db="EMBL/GenBank/DDBJ databases">
        <title>Brevibacterium koreense sp. nov., isolated from jogae-jeotgal, a Korean fermented seafood.</title>
        <authorList>
            <person name="Whon T.W."/>
            <person name="Nam S."/>
            <person name="Kim Y."/>
        </authorList>
    </citation>
    <scope>NUCLEOTIDE SEQUENCE</scope>
    <source>
        <strain evidence="2">CBA3109</strain>
    </source>
</reference>
<dbReference type="PANTHER" id="PTHR31757">
    <property type="entry name" value="SLL0781 PROTEIN"/>
    <property type="match status" value="1"/>
</dbReference>
<dbReference type="InterPro" id="IPR032710">
    <property type="entry name" value="NTF2-like_dom_sf"/>
</dbReference>
<dbReference type="InterPro" id="IPR009783">
    <property type="entry name" value="DUF1348"/>
</dbReference>
<accession>A0AAU7UP27</accession>
<organism evidence="2">
    <name type="scientific">Brevibacterium koreense</name>
    <dbReference type="NCBI Taxonomy" id="3140787"/>
    <lineage>
        <taxon>Bacteria</taxon>
        <taxon>Bacillati</taxon>
        <taxon>Actinomycetota</taxon>
        <taxon>Actinomycetes</taxon>
        <taxon>Micrococcales</taxon>
        <taxon>Brevibacteriaceae</taxon>
        <taxon>Brevibacterium</taxon>
    </lineage>
</organism>
<dbReference type="RefSeq" id="WP_350270990.1">
    <property type="nucleotide sequence ID" value="NZ_CP158281.1"/>
</dbReference>
<sequence length="180" mass="20775">MSESEPAAEPATEAPAEARPPFPPFTAETAAQKVQGAEDAWNTRDPQKVALAYTPDSVWRNRDEFVTGRDEIVAFLTRKWERECDYVLRKSLWSFTDDRIAVRFQYEWHDADEQWWRSYGNELWEFTDIGLMARREASINETMSPSPRRIDEFLDPALPRSAESTSTWVRRGLSLIPSGS</sequence>
<dbReference type="EMBL" id="CP158281">
    <property type="protein sequence ID" value="XBV90214.1"/>
    <property type="molecule type" value="Genomic_DNA"/>
</dbReference>
<dbReference type="KEGG" id="bkr:AAFP32_05665"/>
<protein>
    <submittedName>
        <fullName evidence="2">Nuclear transport factor 2 family protein</fullName>
    </submittedName>
</protein>
<gene>
    <name evidence="2" type="ORF">AAFP32_05665</name>
</gene>
<feature type="compositionally biased region" description="Low complexity" evidence="1">
    <location>
        <begin position="1"/>
        <end position="17"/>
    </location>
</feature>
<feature type="region of interest" description="Disordered" evidence="1">
    <location>
        <begin position="1"/>
        <end position="41"/>
    </location>
</feature>
<dbReference type="SUPFAM" id="SSF54427">
    <property type="entry name" value="NTF2-like"/>
    <property type="match status" value="1"/>
</dbReference>
<evidence type="ECO:0000256" key="1">
    <source>
        <dbReference type="SAM" id="MobiDB-lite"/>
    </source>
</evidence>
<dbReference type="Pfam" id="PF07080">
    <property type="entry name" value="DUF1348"/>
    <property type="match status" value="1"/>
</dbReference>
<dbReference type="AlphaFoldDB" id="A0AAU7UP27"/>
<dbReference type="PANTHER" id="PTHR31757:SF0">
    <property type="entry name" value="SLL0781 PROTEIN"/>
    <property type="match status" value="1"/>
</dbReference>
<name>A0AAU7UP27_9MICO</name>
<proteinExistence type="predicted"/>
<evidence type="ECO:0000313" key="2">
    <source>
        <dbReference type="EMBL" id="XBV90214.1"/>
    </source>
</evidence>
<dbReference type="Gene3D" id="3.10.450.50">
    <property type="match status" value="1"/>
</dbReference>